<evidence type="ECO:0000313" key="4">
    <source>
        <dbReference type="Proteomes" id="UP000284161"/>
    </source>
</evidence>
<dbReference type="EMBL" id="QSSV01000049">
    <property type="protein sequence ID" value="RGM08180.1"/>
    <property type="molecule type" value="Genomic_DNA"/>
</dbReference>
<gene>
    <name evidence="2" type="ORF">DWY58_18715</name>
    <name evidence="1" type="ORF">DXC34_18390</name>
</gene>
<evidence type="ECO:0000313" key="1">
    <source>
        <dbReference type="EMBL" id="RGM08180.1"/>
    </source>
</evidence>
<reference evidence="3 4" key="1">
    <citation type="submission" date="2018-08" db="EMBL/GenBank/DDBJ databases">
        <title>A genome reference for cultivated species of the human gut microbiota.</title>
        <authorList>
            <person name="Zou Y."/>
            <person name="Xue W."/>
            <person name="Luo G."/>
        </authorList>
    </citation>
    <scope>NUCLEOTIDE SEQUENCE [LARGE SCALE GENOMIC DNA]</scope>
    <source>
        <strain evidence="2 4">AF25-6</strain>
        <strain evidence="1 3">TF03-6</strain>
    </source>
</reference>
<organism evidence="1 3">
    <name type="scientific">Bacteroides stercoris</name>
    <dbReference type="NCBI Taxonomy" id="46506"/>
    <lineage>
        <taxon>Bacteria</taxon>
        <taxon>Pseudomonadati</taxon>
        <taxon>Bacteroidota</taxon>
        <taxon>Bacteroidia</taxon>
        <taxon>Bacteroidales</taxon>
        <taxon>Bacteroidaceae</taxon>
        <taxon>Bacteroides</taxon>
    </lineage>
</organism>
<dbReference type="Proteomes" id="UP000284161">
    <property type="component" value="Unassembled WGS sequence"/>
</dbReference>
<dbReference type="EMBL" id="QRUB01000047">
    <property type="protein sequence ID" value="RGR24910.1"/>
    <property type="molecule type" value="Genomic_DNA"/>
</dbReference>
<comment type="caution">
    <text evidence="1">The sequence shown here is derived from an EMBL/GenBank/DDBJ whole genome shotgun (WGS) entry which is preliminary data.</text>
</comment>
<evidence type="ECO:0000313" key="3">
    <source>
        <dbReference type="Proteomes" id="UP000261223"/>
    </source>
</evidence>
<sequence>MDIATFQFAAGGGVEIAIDAACLAKRKGFRAVYSPREEETALNDLSLDLYTLNNASYLCIRYKGKRLYLFKLN</sequence>
<dbReference type="AlphaFoldDB" id="A0A3E4UFL9"/>
<name>A0A3E4UFL9_BACSE</name>
<evidence type="ECO:0000313" key="2">
    <source>
        <dbReference type="EMBL" id="RGR24910.1"/>
    </source>
</evidence>
<proteinExistence type="predicted"/>
<accession>A0A3E4UFL9</accession>
<dbReference type="Proteomes" id="UP000261223">
    <property type="component" value="Unassembled WGS sequence"/>
</dbReference>
<protein>
    <submittedName>
        <fullName evidence="1">Uncharacterized protein</fullName>
    </submittedName>
</protein>